<keyword evidence="4" id="KW-1185">Reference proteome</keyword>
<dbReference type="InterPro" id="IPR050223">
    <property type="entry name" value="D-isomer_2-hydroxyacid_DH"/>
</dbReference>
<reference evidence="3 4" key="1">
    <citation type="submission" date="2024-11" db="EMBL/GenBank/DDBJ databases">
        <title>Chromosome-level genome assembly of Eucalyptus globulus Labill. provides insights into its genome evolution.</title>
        <authorList>
            <person name="Li X."/>
        </authorList>
    </citation>
    <scope>NUCLEOTIDE SEQUENCE [LARGE SCALE GENOMIC DNA]</scope>
    <source>
        <strain evidence="3">CL2024</strain>
        <tissue evidence="3">Fresh tender leaves</tissue>
    </source>
</reference>
<gene>
    <name evidence="3" type="ORF">ACJRO7_020124</name>
</gene>
<keyword evidence="1" id="KW-0560">Oxidoreductase</keyword>
<evidence type="ECO:0000313" key="3">
    <source>
        <dbReference type="EMBL" id="KAL3738694.1"/>
    </source>
</evidence>
<dbReference type="InterPro" id="IPR036291">
    <property type="entry name" value="NAD(P)-bd_dom_sf"/>
</dbReference>
<proteinExistence type="predicted"/>
<dbReference type="AlphaFoldDB" id="A0ABD3KFI5"/>
<name>A0ABD3KFI5_EUCGL</name>
<dbReference type="SUPFAM" id="SSF51735">
    <property type="entry name" value="NAD(P)-binding Rossmann-fold domains"/>
    <property type="match status" value="1"/>
</dbReference>
<dbReference type="InterPro" id="IPR006140">
    <property type="entry name" value="D-isomer_DH_NAD-bd"/>
</dbReference>
<accession>A0ABD3KFI5</accession>
<evidence type="ECO:0000313" key="4">
    <source>
        <dbReference type="Proteomes" id="UP001634007"/>
    </source>
</evidence>
<dbReference type="PANTHER" id="PTHR10996:SF179">
    <property type="entry name" value="D-ISOMER SPECIFIC 2-HYDROXYACID DEHYDROGENASE FAMILY PROTEIN-RELATED"/>
    <property type="match status" value="1"/>
</dbReference>
<dbReference type="Proteomes" id="UP001634007">
    <property type="component" value="Unassembled WGS sequence"/>
</dbReference>
<organism evidence="3 4">
    <name type="scientific">Eucalyptus globulus</name>
    <name type="common">Tasmanian blue gum</name>
    <dbReference type="NCBI Taxonomy" id="34317"/>
    <lineage>
        <taxon>Eukaryota</taxon>
        <taxon>Viridiplantae</taxon>
        <taxon>Streptophyta</taxon>
        <taxon>Embryophyta</taxon>
        <taxon>Tracheophyta</taxon>
        <taxon>Spermatophyta</taxon>
        <taxon>Magnoliopsida</taxon>
        <taxon>eudicotyledons</taxon>
        <taxon>Gunneridae</taxon>
        <taxon>Pentapetalae</taxon>
        <taxon>rosids</taxon>
        <taxon>malvids</taxon>
        <taxon>Myrtales</taxon>
        <taxon>Myrtaceae</taxon>
        <taxon>Myrtoideae</taxon>
        <taxon>Eucalypteae</taxon>
        <taxon>Eucalyptus</taxon>
    </lineage>
</organism>
<sequence>MVRGCQHSVSCKVYEVWWASLLSSSHGLLPQNDGALPPLGRRPPLCVLLLQHPLEFCLLDRPLSDSFRFLKPWKSPLPHDDSLSSADARLPEAILTSGRAPAWDRGCWHGDAYSEDVADLAVGLLIDVLRKVSASDRYVRRGLWSSGAEFALGSKVAKRLDAFGCAVSYNSRRTKPYVPFPFYSDVDELAQTHHMITREVLLALGKEGVIVNVGRGSIVDEKKMVQLLVQGELKGAGLDVFENEPDVPEELLALGNVVESLHTAVFTPESFSDVCDLTVGNLEAFFLNKPFLSPALDE</sequence>
<dbReference type="Gene3D" id="3.40.50.720">
    <property type="entry name" value="NAD(P)-binding Rossmann-like Domain"/>
    <property type="match status" value="2"/>
</dbReference>
<evidence type="ECO:0000259" key="2">
    <source>
        <dbReference type="Pfam" id="PF02826"/>
    </source>
</evidence>
<feature type="domain" description="D-isomer specific 2-hydroxyacid dehydrogenase NAD-binding" evidence="2">
    <location>
        <begin position="190"/>
        <end position="264"/>
    </location>
</feature>
<dbReference type="GO" id="GO:0016491">
    <property type="term" value="F:oxidoreductase activity"/>
    <property type="evidence" value="ECO:0007669"/>
    <property type="project" value="UniProtKB-KW"/>
</dbReference>
<protein>
    <recommendedName>
        <fullName evidence="2">D-isomer specific 2-hydroxyacid dehydrogenase NAD-binding domain-containing protein</fullName>
    </recommendedName>
</protein>
<dbReference type="Pfam" id="PF02826">
    <property type="entry name" value="2-Hacid_dh_C"/>
    <property type="match status" value="1"/>
</dbReference>
<evidence type="ECO:0000256" key="1">
    <source>
        <dbReference type="ARBA" id="ARBA00023002"/>
    </source>
</evidence>
<comment type="caution">
    <text evidence="3">The sequence shown here is derived from an EMBL/GenBank/DDBJ whole genome shotgun (WGS) entry which is preliminary data.</text>
</comment>
<dbReference type="EMBL" id="JBJKBG010000005">
    <property type="protein sequence ID" value="KAL3738694.1"/>
    <property type="molecule type" value="Genomic_DNA"/>
</dbReference>
<dbReference type="PANTHER" id="PTHR10996">
    <property type="entry name" value="2-HYDROXYACID DEHYDROGENASE-RELATED"/>
    <property type="match status" value="1"/>
</dbReference>